<gene>
    <name evidence="1" type="ORF">V2J18_07095</name>
</gene>
<sequence length="141" mass="15879">MQEHVYPNIVDIVDQLSSGAELPPADEDDNGVNWCAELIKVWYQAPHTTAWRAGRRLVPGLPLVPGTAIATFDANGRFPQNGIAHAAIFVRYTRNGDGIVVVDQWRERSTLQYRSLAWERVDADPHVSYVNSAKNFFTITW</sequence>
<reference evidence="1 2" key="1">
    <citation type="submission" date="2024-02" db="EMBL/GenBank/DDBJ databases">
        <title>Lysobacter Genome Sequencing and Mining.</title>
        <authorList>
            <person name="Bierman J."/>
            <person name="Walker M.C."/>
        </authorList>
    </citation>
    <scope>NUCLEOTIDE SEQUENCE [LARGE SCALE GENOMIC DNA]</scope>
    <source>
        <strain evidence="1 2">PB6250</strain>
    </source>
</reference>
<organism evidence="1 2">
    <name type="scientific">Lysobacter firmicutimachus</name>
    <dbReference type="NCBI Taxonomy" id="1792846"/>
    <lineage>
        <taxon>Bacteria</taxon>
        <taxon>Pseudomonadati</taxon>
        <taxon>Pseudomonadota</taxon>
        <taxon>Gammaproteobacteria</taxon>
        <taxon>Lysobacterales</taxon>
        <taxon>Lysobacteraceae</taxon>
        <taxon>Lysobacter</taxon>
    </lineage>
</organism>
<evidence type="ECO:0000313" key="1">
    <source>
        <dbReference type="EMBL" id="MEI2454442.1"/>
    </source>
</evidence>
<comment type="caution">
    <text evidence="1">The sequence shown here is derived from an EMBL/GenBank/DDBJ whole genome shotgun (WGS) entry which is preliminary data.</text>
</comment>
<protein>
    <submittedName>
        <fullName evidence="1">BPSL0067 family protein</fullName>
    </submittedName>
</protein>
<name>A0ABU8D0L5_9GAMM</name>
<proteinExistence type="predicted"/>
<dbReference type="Proteomes" id="UP001387215">
    <property type="component" value="Unassembled WGS sequence"/>
</dbReference>
<dbReference type="NCBIfam" id="NF033857">
    <property type="entry name" value="BPSL0067_fam"/>
    <property type="match status" value="1"/>
</dbReference>
<dbReference type="InterPro" id="IPR047746">
    <property type="entry name" value="Dae2/Tae2-like"/>
</dbReference>
<keyword evidence="2" id="KW-1185">Reference proteome</keyword>
<dbReference type="EMBL" id="JBANDL010000002">
    <property type="protein sequence ID" value="MEI2454442.1"/>
    <property type="molecule type" value="Genomic_DNA"/>
</dbReference>
<accession>A0ABU8D0L5</accession>
<evidence type="ECO:0000313" key="2">
    <source>
        <dbReference type="Proteomes" id="UP001387215"/>
    </source>
</evidence>